<keyword evidence="1" id="KW-0812">Transmembrane</keyword>
<dbReference type="AlphaFoldDB" id="A0A6C0DHT1"/>
<organism evidence="3">
    <name type="scientific">viral metagenome</name>
    <dbReference type="NCBI Taxonomy" id="1070528"/>
    <lineage>
        <taxon>unclassified sequences</taxon>
        <taxon>metagenomes</taxon>
        <taxon>organismal metagenomes</taxon>
    </lineage>
</organism>
<accession>A0A6C0DHT1</accession>
<proteinExistence type="predicted"/>
<dbReference type="InterPro" id="IPR002934">
    <property type="entry name" value="Polymerase_NTP_transf_dom"/>
</dbReference>
<name>A0A6C0DHT1_9ZZZZ</name>
<feature type="domain" description="Polymerase nucleotidyl transferase" evidence="2">
    <location>
        <begin position="21"/>
        <end position="73"/>
    </location>
</feature>
<keyword evidence="1" id="KW-0472">Membrane</keyword>
<keyword evidence="1" id="KW-1133">Transmembrane helix</keyword>
<evidence type="ECO:0000313" key="3">
    <source>
        <dbReference type="EMBL" id="QHT15932.1"/>
    </source>
</evidence>
<dbReference type="InterPro" id="IPR043519">
    <property type="entry name" value="NT_sf"/>
</dbReference>
<sequence>METTNNKLTSYQNVFFNNLSNFLDTKLYFFGSVQRFDYFPNSSDIDVTIFTENKNSTIIKLLHFLGMDRSNVREVVWNINHNTLIKGNKLKYKDIDHNLYIEFSIYNEKYKEIVLNDHNSKKTLPFYATFLLLILKFFYYKMKFLSKDVYIKSKRFILNTLVVTKRESQFVMV</sequence>
<dbReference type="GO" id="GO:0016779">
    <property type="term" value="F:nucleotidyltransferase activity"/>
    <property type="evidence" value="ECO:0007669"/>
    <property type="project" value="InterPro"/>
</dbReference>
<evidence type="ECO:0000259" key="2">
    <source>
        <dbReference type="Pfam" id="PF01909"/>
    </source>
</evidence>
<dbReference type="Pfam" id="PF01909">
    <property type="entry name" value="NTP_transf_2"/>
    <property type="match status" value="1"/>
</dbReference>
<protein>
    <recommendedName>
        <fullName evidence="2">Polymerase nucleotidyl transferase domain-containing protein</fullName>
    </recommendedName>
</protein>
<dbReference type="EMBL" id="MN739614">
    <property type="protein sequence ID" value="QHT15932.1"/>
    <property type="molecule type" value="Genomic_DNA"/>
</dbReference>
<feature type="transmembrane region" description="Helical" evidence="1">
    <location>
        <begin position="124"/>
        <end position="142"/>
    </location>
</feature>
<dbReference type="SUPFAM" id="SSF81301">
    <property type="entry name" value="Nucleotidyltransferase"/>
    <property type="match status" value="1"/>
</dbReference>
<evidence type="ECO:0000256" key="1">
    <source>
        <dbReference type="SAM" id="Phobius"/>
    </source>
</evidence>
<reference evidence="3" key="1">
    <citation type="journal article" date="2020" name="Nature">
        <title>Giant virus diversity and host interactions through global metagenomics.</title>
        <authorList>
            <person name="Schulz F."/>
            <person name="Roux S."/>
            <person name="Paez-Espino D."/>
            <person name="Jungbluth S."/>
            <person name="Walsh D.A."/>
            <person name="Denef V.J."/>
            <person name="McMahon K.D."/>
            <person name="Konstantinidis K.T."/>
            <person name="Eloe-Fadrosh E.A."/>
            <person name="Kyrpides N.C."/>
            <person name="Woyke T."/>
        </authorList>
    </citation>
    <scope>NUCLEOTIDE SEQUENCE</scope>
    <source>
        <strain evidence="3">GVMAG-M-3300023174-182</strain>
    </source>
</reference>